<sequence length="172" mass="18888">MILTASSSSVKESRNSRLRYSDSPPSYVAVEAEPHGFIDGKAPRVPPLQHLPAPPVSRGPSTLSRSDPLTPNRMPVRNSEPNTVYLDPTGGDPRAAYMVSDALLAQCTQFGHVEKTKFGALSIIAAAVFFPWGLICLMGNRVVYCDRCGLVLRGPRECKVTRRVHSHKRGRY</sequence>
<comment type="caution">
    <text evidence="3">The sequence shown here is derived from an EMBL/GenBank/DDBJ whole genome shotgun (WGS) entry which is preliminary data.</text>
</comment>
<feature type="compositionally biased region" description="Low complexity" evidence="1">
    <location>
        <begin position="1"/>
        <end position="10"/>
    </location>
</feature>
<dbReference type="OrthoDB" id="2564984at2759"/>
<keyword evidence="4" id="KW-1185">Reference proteome</keyword>
<reference evidence="3" key="1">
    <citation type="journal article" date="2020" name="Nat. Commun.">
        <title>Large-scale genome sequencing of mycorrhizal fungi provides insights into the early evolution of symbiotic traits.</title>
        <authorList>
            <person name="Miyauchi S."/>
            <person name="Kiss E."/>
            <person name="Kuo A."/>
            <person name="Drula E."/>
            <person name="Kohler A."/>
            <person name="Sanchez-Garcia M."/>
            <person name="Morin E."/>
            <person name="Andreopoulos B."/>
            <person name="Barry K.W."/>
            <person name="Bonito G."/>
            <person name="Buee M."/>
            <person name="Carver A."/>
            <person name="Chen C."/>
            <person name="Cichocki N."/>
            <person name="Clum A."/>
            <person name="Culley D."/>
            <person name="Crous P.W."/>
            <person name="Fauchery L."/>
            <person name="Girlanda M."/>
            <person name="Hayes R.D."/>
            <person name="Keri Z."/>
            <person name="LaButti K."/>
            <person name="Lipzen A."/>
            <person name="Lombard V."/>
            <person name="Magnuson J."/>
            <person name="Maillard F."/>
            <person name="Murat C."/>
            <person name="Nolan M."/>
            <person name="Ohm R.A."/>
            <person name="Pangilinan J."/>
            <person name="Pereira M.F."/>
            <person name="Perotto S."/>
            <person name="Peter M."/>
            <person name="Pfister S."/>
            <person name="Riley R."/>
            <person name="Sitrit Y."/>
            <person name="Stielow J.B."/>
            <person name="Szollosi G."/>
            <person name="Zifcakova L."/>
            <person name="Stursova M."/>
            <person name="Spatafora J.W."/>
            <person name="Tedersoo L."/>
            <person name="Vaario L.M."/>
            <person name="Yamada A."/>
            <person name="Yan M."/>
            <person name="Wang P."/>
            <person name="Xu J."/>
            <person name="Bruns T."/>
            <person name="Baldrian P."/>
            <person name="Vilgalys R."/>
            <person name="Dunand C."/>
            <person name="Henrissat B."/>
            <person name="Grigoriev I.V."/>
            <person name="Hibbett D."/>
            <person name="Nagy L.G."/>
            <person name="Martin F.M."/>
        </authorList>
    </citation>
    <scope>NUCLEOTIDE SEQUENCE</scope>
    <source>
        <strain evidence="3">UH-Tt-Lm1</strain>
    </source>
</reference>
<keyword evidence="2" id="KW-0812">Transmembrane</keyword>
<dbReference type="AlphaFoldDB" id="A0A9P6LCJ8"/>
<proteinExistence type="predicted"/>
<evidence type="ECO:0000313" key="4">
    <source>
        <dbReference type="Proteomes" id="UP000736335"/>
    </source>
</evidence>
<name>A0A9P6LCJ8_9AGAM</name>
<evidence type="ECO:0000313" key="3">
    <source>
        <dbReference type="EMBL" id="KAF9793485.1"/>
    </source>
</evidence>
<keyword evidence="2" id="KW-0472">Membrane</keyword>
<dbReference type="EMBL" id="WIUZ02000001">
    <property type="protein sequence ID" value="KAF9793485.1"/>
    <property type="molecule type" value="Genomic_DNA"/>
</dbReference>
<evidence type="ECO:0000256" key="1">
    <source>
        <dbReference type="SAM" id="MobiDB-lite"/>
    </source>
</evidence>
<dbReference type="Proteomes" id="UP000736335">
    <property type="component" value="Unassembled WGS sequence"/>
</dbReference>
<evidence type="ECO:0000256" key="2">
    <source>
        <dbReference type="SAM" id="Phobius"/>
    </source>
</evidence>
<gene>
    <name evidence="3" type="ORF">BJ322DRAFT_131576</name>
</gene>
<feature type="region of interest" description="Disordered" evidence="1">
    <location>
        <begin position="39"/>
        <end position="84"/>
    </location>
</feature>
<feature type="region of interest" description="Disordered" evidence="1">
    <location>
        <begin position="1"/>
        <end position="25"/>
    </location>
</feature>
<keyword evidence="2" id="KW-1133">Transmembrane helix</keyword>
<reference evidence="3" key="2">
    <citation type="submission" date="2020-11" db="EMBL/GenBank/DDBJ databases">
        <authorList>
            <consortium name="DOE Joint Genome Institute"/>
            <person name="Kuo A."/>
            <person name="Miyauchi S."/>
            <person name="Kiss E."/>
            <person name="Drula E."/>
            <person name="Kohler A."/>
            <person name="Sanchez-Garcia M."/>
            <person name="Andreopoulos B."/>
            <person name="Barry K.W."/>
            <person name="Bonito G."/>
            <person name="Buee M."/>
            <person name="Carver A."/>
            <person name="Chen C."/>
            <person name="Cichocki N."/>
            <person name="Clum A."/>
            <person name="Culley D."/>
            <person name="Crous P.W."/>
            <person name="Fauchery L."/>
            <person name="Girlanda M."/>
            <person name="Hayes R."/>
            <person name="Keri Z."/>
            <person name="Labutti K."/>
            <person name="Lipzen A."/>
            <person name="Lombard V."/>
            <person name="Magnuson J."/>
            <person name="Maillard F."/>
            <person name="Morin E."/>
            <person name="Murat C."/>
            <person name="Nolan M."/>
            <person name="Ohm R."/>
            <person name="Pangilinan J."/>
            <person name="Pereira M."/>
            <person name="Perotto S."/>
            <person name="Peter M."/>
            <person name="Riley R."/>
            <person name="Sitrit Y."/>
            <person name="Stielow B."/>
            <person name="Szollosi G."/>
            <person name="Zifcakova L."/>
            <person name="Stursova M."/>
            <person name="Spatafora J.W."/>
            <person name="Tedersoo L."/>
            <person name="Vaario L.-M."/>
            <person name="Yamada A."/>
            <person name="Yan M."/>
            <person name="Wang P."/>
            <person name="Xu J."/>
            <person name="Bruns T."/>
            <person name="Baldrian P."/>
            <person name="Vilgalys R."/>
            <person name="Henrissat B."/>
            <person name="Grigoriev I.V."/>
            <person name="Hibbett D."/>
            <person name="Nagy L.G."/>
            <person name="Martin F.M."/>
        </authorList>
    </citation>
    <scope>NUCLEOTIDE SEQUENCE</scope>
    <source>
        <strain evidence="3">UH-Tt-Lm1</strain>
    </source>
</reference>
<feature type="compositionally biased region" description="Polar residues" evidence="1">
    <location>
        <begin position="59"/>
        <end position="69"/>
    </location>
</feature>
<accession>A0A9P6LCJ8</accession>
<protein>
    <recommendedName>
        <fullName evidence="5">Brain protein I3</fullName>
    </recommendedName>
</protein>
<feature type="transmembrane region" description="Helical" evidence="2">
    <location>
        <begin position="118"/>
        <end position="137"/>
    </location>
</feature>
<organism evidence="3 4">
    <name type="scientific">Thelephora terrestris</name>
    <dbReference type="NCBI Taxonomy" id="56493"/>
    <lineage>
        <taxon>Eukaryota</taxon>
        <taxon>Fungi</taxon>
        <taxon>Dikarya</taxon>
        <taxon>Basidiomycota</taxon>
        <taxon>Agaricomycotina</taxon>
        <taxon>Agaricomycetes</taxon>
        <taxon>Thelephorales</taxon>
        <taxon>Thelephoraceae</taxon>
        <taxon>Thelephora</taxon>
    </lineage>
</organism>
<evidence type="ECO:0008006" key="5">
    <source>
        <dbReference type="Google" id="ProtNLM"/>
    </source>
</evidence>